<dbReference type="EMBL" id="LVJH01000003">
    <property type="protein sequence ID" value="OAB45424.1"/>
    <property type="molecule type" value="Genomic_DNA"/>
</dbReference>
<dbReference type="InterPro" id="IPR050490">
    <property type="entry name" value="Bact_solute-bd_prot1"/>
</dbReference>
<sequence length="434" mass="49862">MRKTIFVIFISFALFFVTSTGCNYREEVPSVELPALSSPANLSTDPVELEIWSYYSGWEPAIKRFKEKYPNVSVKVKTFDSDAYVSAYQHAIVDGVTPDIMVSDSEHFGHFTAINGLENLLDHGAEKYRMDFSEYLWKSNLSHNEKKLIGFPVATSPMMTYYRADIMEQYGFPTDPEELGKFMEKPKNWMEIAKTLKKDDRYITQWATEVVQIFDSTQGLFDSNFEFSRNNDNFLSAIKIAKQVNDNALAASMDIWTLSGAKAVKEGKIAMLYLGTWGAAQIEEWAPESAGKWRETRLPFNQYGWANSTNLMMPSASRNKEWSWKFIEFFVTEWSKRTEGVGVPAYLPARGNPKKLSKESDYYGGQKLYALHESLVEKMKEFKSTPIDVQARKIWRDQINIGIERNREAEVILHQTEQTLLTNLGEEITILQNN</sequence>
<comment type="caution">
    <text evidence="1">The sequence shown here is derived from an EMBL/GenBank/DDBJ whole genome shotgun (WGS) entry which is preliminary data.</text>
</comment>
<dbReference type="OrthoDB" id="2823382at2"/>
<dbReference type="RefSeq" id="WP_068529043.1">
    <property type="nucleotide sequence ID" value="NZ_LVJH01000003.1"/>
</dbReference>
<dbReference type="AlphaFoldDB" id="A0A168N5U2"/>
<gene>
    <name evidence="1" type="ORF">PGLA_04005</name>
</gene>
<dbReference type="PANTHER" id="PTHR43649:SF12">
    <property type="entry name" value="DIACETYLCHITOBIOSE BINDING PROTEIN DASA"/>
    <property type="match status" value="1"/>
</dbReference>
<dbReference type="Pfam" id="PF01547">
    <property type="entry name" value="SBP_bac_1"/>
    <property type="match status" value="1"/>
</dbReference>
<reference evidence="1 2" key="1">
    <citation type="submission" date="2016-03" db="EMBL/GenBank/DDBJ databases">
        <title>Draft genome sequence of Paenibacillus glacialis DSM 22343.</title>
        <authorList>
            <person name="Shin S.-K."/>
            <person name="Yi H."/>
        </authorList>
    </citation>
    <scope>NUCLEOTIDE SEQUENCE [LARGE SCALE GENOMIC DNA]</scope>
    <source>
        <strain evidence="1 2">DSM 22343</strain>
    </source>
</reference>
<accession>A0A168N5U2</accession>
<evidence type="ECO:0000313" key="1">
    <source>
        <dbReference type="EMBL" id="OAB45424.1"/>
    </source>
</evidence>
<evidence type="ECO:0000313" key="2">
    <source>
        <dbReference type="Proteomes" id="UP000076967"/>
    </source>
</evidence>
<dbReference type="SUPFAM" id="SSF53850">
    <property type="entry name" value="Periplasmic binding protein-like II"/>
    <property type="match status" value="1"/>
</dbReference>
<dbReference type="Proteomes" id="UP000076967">
    <property type="component" value="Unassembled WGS sequence"/>
</dbReference>
<dbReference type="InterPro" id="IPR006059">
    <property type="entry name" value="SBP"/>
</dbReference>
<dbReference type="PROSITE" id="PS51257">
    <property type="entry name" value="PROKAR_LIPOPROTEIN"/>
    <property type="match status" value="1"/>
</dbReference>
<dbReference type="PANTHER" id="PTHR43649">
    <property type="entry name" value="ARABINOSE-BINDING PROTEIN-RELATED"/>
    <property type="match status" value="1"/>
</dbReference>
<proteinExistence type="predicted"/>
<dbReference type="Gene3D" id="3.40.190.10">
    <property type="entry name" value="Periplasmic binding protein-like II"/>
    <property type="match status" value="1"/>
</dbReference>
<organism evidence="1 2">
    <name type="scientific">Paenibacillus glacialis</name>
    <dbReference type="NCBI Taxonomy" id="494026"/>
    <lineage>
        <taxon>Bacteria</taxon>
        <taxon>Bacillati</taxon>
        <taxon>Bacillota</taxon>
        <taxon>Bacilli</taxon>
        <taxon>Bacillales</taxon>
        <taxon>Paenibacillaceae</taxon>
        <taxon>Paenibacillus</taxon>
    </lineage>
</organism>
<dbReference type="STRING" id="494026.PGLA_04005"/>
<keyword evidence="2" id="KW-1185">Reference proteome</keyword>
<name>A0A168N5U2_9BACL</name>
<evidence type="ECO:0008006" key="3">
    <source>
        <dbReference type="Google" id="ProtNLM"/>
    </source>
</evidence>
<protein>
    <recommendedName>
        <fullName evidence="3">Sugar ABC transporter substrate-binding protein</fullName>
    </recommendedName>
</protein>